<keyword evidence="4" id="KW-1185">Reference proteome</keyword>
<evidence type="ECO:0000313" key="4">
    <source>
        <dbReference type="Proteomes" id="UP000216885"/>
    </source>
</evidence>
<accession>A0A261U785</accession>
<comment type="caution">
    <text evidence="3">The sequence shown here is derived from an EMBL/GenBank/DDBJ whole genome shotgun (WGS) entry which is preliminary data.</text>
</comment>
<sequence>MSNLMGGQGIDNKRPQAWCEYGFPESLDFADFYKLYRRGGIAHGVVEKIIGGCWKTNPWLIEGDDQDNAKGETAWEQGLKPLFKGGRFWRKFAEADRRRLVGRYSGLLLRLRDSKPWNQPVDQRSKELVDIIPAWAGSLKPIRFGDDERQPDTFGLPTMWQYTEVHVSADGAGGQQIVREVHPDRVFILGDWRADAIGFLEPAYNAFVSLEKVEGGSGESFLKNAARQLGVNFDKEIDLRAIADAYGVDFAQFQERFNEAARDLNRGNDTLMITQGATVTPLVSPVSDPTPTYDVNLQTAAAAVDIPTKVIVGMQTGERASSEDQKYMNARCQGRRPDLSYEISDMFAHLMRIGVVNKVQEYTVMWDDLTEATQADKLASAKTMSEINTSSLGTGELIFTGSEIREAAGYDPLEEIEPLPDVDDEEDEDGDPAKE</sequence>
<dbReference type="EMBL" id="NEVQ01000012">
    <property type="protein sequence ID" value="OZI57786.1"/>
    <property type="molecule type" value="Genomic_DNA"/>
</dbReference>
<feature type="compositionally biased region" description="Acidic residues" evidence="1">
    <location>
        <begin position="412"/>
        <end position="435"/>
    </location>
</feature>
<dbReference type="AlphaFoldDB" id="A0A261U785"/>
<evidence type="ECO:0000256" key="1">
    <source>
        <dbReference type="SAM" id="MobiDB-lite"/>
    </source>
</evidence>
<reference evidence="3 4" key="1">
    <citation type="submission" date="2017-05" db="EMBL/GenBank/DDBJ databases">
        <title>Complete and WGS of Bordetella genogroups.</title>
        <authorList>
            <person name="Spilker T."/>
            <person name="LiPuma J."/>
        </authorList>
    </citation>
    <scope>NUCLEOTIDE SEQUENCE [LARGE SCALE GENOMIC DNA]</scope>
    <source>
        <strain evidence="3 4">AU9919</strain>
    </source>
</reference>
<dbReference type="Proteomes" id="UP000216885">
    <property type="component" value="Unassembled WGS sequence"/>
</dbReference>
<feature type="region of interest" description="Disordered" evidence="1">
    <location>
        <begin position="408"/>
        <end position="435"/>
    </location>
</feature>
<feature type="domain" description="Anti-CBASS protein Acb1-like N-terminal" evidence="2">
    <location>
        <begin position="34"/>
        <end position="387"/>
    </location>
</feature>
<dbReference type="InterPro" id="IPR024459">
    <property type="entry name" value="Acb1-like_N"/>
</dbReference>
<protein>
    <submittedName>
        <fullName evidence="3">DUF1073 domain-containing protein</fullName>
    </submittedName>
</protein>
<organism evidence="3 4">
    <name type="scientific">Bordetella genomosp. 4</name>
    <dbReference type="NCBI Taxonomy" id="463044"/>
    <lineage>
        <taxon>Bacteria</taxon>
        <taxon>Pseudomonadati</taxon>
        <taxon>Pseudomonadota</taxon>
        <taxon>Betaproteobacteria</taxon>
        <taxon>Burkholderiales</taxon>
        <taxon>Alcaligenaceae</taxon>
        <taxon>Bordetella</taxon>
    </lineage>
</organism>
<dbReference type="Pfam" id="PF06381">
    <property type="entry name" value="Phage_portal_3"/>
    <property type="match status" value="1"/>
</dbReference>
<gene>
    <name evidence="3" type="ORF">CAL20_09805</name>
</gene>
<evidence type="ECO:0000313" key="3">
    <source>
        <dbReference type="EMBL" id="OZI57786.1"/>
    </source>
</evidence>
<evidence type="ECO:0000259" key="2">
    <source>
        <dbReference type="Pfam" id="PF06381"/>
    </source>
</evidence>
<name>A0A261U785_9BORD</name>
<proteinExistence type="predicted"/>